<comment type="function">
    <text evidence="8">Catalyzes the stereoinversion of LL-2,6-diaminopimelate (L,L-DAP) to meso-diaminopimelate (meso-DAP), a precursor of L-lysine and an essential component of the bacterial peptidoglycan.</text>
</comment>
<feature type="binding site" evidence="8">
    <location>
        <begin position="201"/>
        <end position="202"/>
    </location>
    <ligand>
        <name>substrate</name>
    </ligand>
</feature>
<dbReference type="InterPro" id="IPR018510">
    <property type="entry name" value="DAP_epimerase_AS"/>
</dbReference>
<dbReference type="NCBIfam" id="TIGR00652">
    <property type="entry name" value="DapF"/>
    <property type="match status" value="1"/>
</dbReference>
<evidence type="ECO:0000256" key="3">
    <source>
        <dbReference type="ARBA" id="ARBA00013080"/>
    </source>
</evidence>
<dbReference type="EC" id="5.1.1.7" evidence="3 8"/>
<evidence type="ECO:0000256" key="7">
    <source>
        <dbReference type="ARBA" id="ARBA00051712"/>
    </source>
</evidence>
<feature type="binding site" evidence="8">
    <location>
        <position position="172"/>
    </location>
    <ligand>
        <name>substrate</name>
    </ligand>
</feature>
<feature type="active site" evidence="9">
    <location>
        <position position="75"/>
    </location>
</feature>
<comment type="catalytic activity">
    <reaction evidence="7 8">
        <text>(2S,6S)-2,6-diaminopimelate = meso-2,6-diaminopimelate</text>
        <dbReference type="Rhea" id="RHEA:15393"/>
        <dbReference type="ChEBI" id="CHEBI:57609"/>
        <dbReference type="ChEBI" id="CHEBI:57791"/>
        <dbReference type="EC" id="5.1.1.7"/>
    </reaction>
</comment>
<comment type="subcellular location">
    <subcellularLocation>
        <location evidence="8">Cytoplasm</location>
    </subcellularLocation>
</comment>
<feature type="active site" description="Proton donor" evidence="8">
    <location>
        <position position="75"/>
    </location>
</feature>
<dbReference type="PANTHER" id="PTHR31689">
    <property type="entry name" value="DIAMINOPIMELATE EPIMERASE, CHLOROPLASTIC"/>
    <property type="match status" value="1"/>
</dbReference>
<keyword evidence="11" id="KW-1185">Reference proteome</keyword>
<dbReference type="Pfam" id="PF01678">
    <property type="entry name" value="DAP_epimerase"/>
    <property type="match status" value="2"/>
</dbReference>
<evidence type="ECO:0000313" key="10">
    <source>
        <dbReference type="EMBL" id="SDW22914.1"/>
    </source>
</evidence>
<accession>A0A1H2RVW2</accession>
<keyword evidence="4 8" id="KW-0028">Amino-acid biosynthesis</keyword>
<dbReference type="GeneID" id="85017567"/>
<feature type="binding site" evidence="8">
    <location>
        <begin position="76"/>
        <end position="77"/>
    </location>
    <ligand>
        <name>substrate</name>
    </ligand>
</feature>
<dbReference type="GO" id="GO:0009089">
    <property type="term" value="P:lysine biosynthetic process via diaminopimelate"/>
    <property type="evidence" value="ECO:0007669"/>
    <property type="project" value="UniProtKB-UniRule"/>
</dbReference>
<feature type="binding site" evidence="8">
    <location>
        <begin position="190"/>
        <end position="191"/>
    </location>
    <ligand>
        <name>substrate</name>
    </ligand>
</feature>
<name>A0A1H2RVW2_9FLAO</name>
<protein>
    <recommendedName>
        <fullName evidence="3 8">Diaminopimelate epimerase</fullName>
        <shortName evidence="8">DAP epimerase</shortName>
        <ecNumber evidence="3 8">5.1.1.7</ecNumber>
    </recommendedName>
    <alternativeName>
        <fullName evidence="8">PLP-independent amino acid racemase</fullName>
    </alternativeName>
</protein>
<gene>
    <name evidence="8" type="primary">dapF</name>
    <name evidence="10" type="ORF">SAMN05444420_101578</name>
</gene>
<dbReference type="RefSeq" id="WP_016419824.1">
    <property type="nucleotide sequence ID" value="NZ_FNND01000001.1"/>
</dbReference>
<comment type="caution">
    <text evidence="10">The sequence shown here is derived from an EMBL/GenBank/DDBJ whole genome shotgun (WGS) entry which is preliminary data.</text>
</comment>
<feature type="site" description="Could be important to modulate the pK values of the two catalytic cysteine residues" evidence="8">
    <location>
        <position position="190"/>
    </location>
</feature>
<dbReference type="Gene3D" id="3.10.310.10">
    <property type="entry name" value="Diaminopimelate Epimerase, Chain A, domain 1"/>
    <property type="match status" value="2"/>
</dbReference>
<sequence length="268" mass="29665">MRVIHFYKYQGAGNDFIMVDNRTATFPKGDTKLVAQLCERRFGIGADGLILLENDPENDFCMVYYNSDGNPSSMCGNGGRCIVAFARKLGVISAEETTFSAPDGLHKAIFKNNLIHLQMQDISDIQKVKKGVTLDTGSPHYVEVVKNLDSLDVKKKGAEIRYGVPFNIEGVNVNFVEPISDNRFKVRTYERGVEDETYSCGTGATATAIAMHKTGKTKAEYIILETKGGTLEVTFEVKKEFLGLKIKEYTNVWLIGGADFVFEGTISI</sequence>
<keyword evidence="8" id="KW-0963">Cytoplasm</keyword>
<dbReference type="EMBL" id="FNND01000001">
    <property type="protein sequence ID" value="SDW22914.1"/>
    <property type="molecule type" value="Genomic_DNA"/>
</dbReference>
<keyword evidence="6 8" id="KW-0413">Isomerase</keyword>
<feature type="site" description="Could be important to modulate the pK values of the two catalytic cysteine residues" evidence="8">
    <location>
        <position position="140"/>
    </location>
</feature>
<proteinExistence type="inferred from homology"/>
<dbReference type="GO" id="GO:0005829">
    <property type="term" value="C:cytosol"/>
    <property type="evidence" value="ECO:0007669"/>
    <property type="project" value="TreeGrafter"/>
</dbReference>
<reference evidence="10 11" key="1">
    <citation type="submission" date="2016-10" db="EMBL/GenBank/DDBJ databases">
        <authorList>
            <person name="Varghese N."/>
            <person name="Submissions S."/>
        </authorList>
    </citation>
    <scope>NUCLEOTIDE SEQUENCE [LARGE SCALE GENOMIC DNA]</scope>
    <source>
        <strain evidence="10 11">DSM 11449</strain>
    </source>
</reference>
<evidence type="ECO:0000313" key="11">
    <source>
        <dbReference type="Proteomes" id="UP000182771"/>
    </source>
</evidence>
<evidence type="ECO:0000256" key="8">
    <source>
        <dbReference type="HAMAP-Rule" id="MF_00197"/>
    </source>
</evidence>
<dbReference type="SUPFAM" id="SSF54506">
    <property type="entry name" value="Diaminopimelate epimerase-like"/>
    <property type="match status" value="2"/>
</dbReference>
<keyword evidence="5 8" id="KW-0457">Lysine biosynthesis</keyword>
<evidence type="ECO:0000256" key="1">
    <source>
        <dbReference type="ARBA" id="ARBA00005196"/>
    </source>
</evidence>
<feature type="binding site" evidence="8">
    <location>
        <position position="66"/>
    </location>
    <ligand>
        <name>substrate</name>
    </ligand>
</feature>
<dbReference type="UniPathway" id="UPA00034">
    <property type="reaction ID" value="UER00025"/>
</dbReference>
<feature type="binding site" evidence="8">
    <location>
        <position position="14"/>
    </location>
    <ligand>
        <name>substrate</name>
    </ligand>
</feature>
<comment type="pathway">
    <text evidence="1 8">Amino-acid biosynthesis; L-lysine biosynthesis via DAP pathway; DL-2,6-diaminopimelate from LL-2,6-diaminopimelate: step 1/1.</text>
</comment>
<comment type="similarity">
    <text evidence="2 8">Belongs to the diaminopimelate epimerase family.</text>
</comment>
<dbReference type="GO" id="GO:0008837">
    <property type="term" value="F:diaminopimelate epimerase activity"/>
    <property type="evidence" value="ECO:0007669"/>
    <property type="project" value="UniProtKB-UniRule"/>
</dbReference>
<dbReference type="AlphaFoldDB" id="A0A1H2RVW2"/>
<evidence type="ECO:0000256" key="2">
    <source>
        <dbReference type="ARBA" id="ARBA00010219"/>
    </source>
</evidence>
<comment type="subunit">
    <text evidence="8">Homodimer.</text>
</comment>
<organism evidence="10 11">
    <name type="scientific">Capnocytophaga granulosa</name>
    <dbReference type="NCBI Taxonomy" id="45242"/>
    <lineage>
        <taxon>Bacteria</taxon>
        <taxon>Pseudomonadati</taxon>
        <taxon>Bacteroidota</taxon>
        <taxon>Flavobacteriia</taxon>
        <taxon>Flavobacteriales</taxon>
        <taxon>Flavobacteriaceae</taxon>
        <taxon>Capnocytophaga</taxon>
    </lineage>
</organism>
<dbReference type="PANTHER" id="PTHR31689:SF0">
    <property type="entry name" value="DIAMINOPIMELATE EPIMERASE"/>
    <property type="match status" value="1"/>
</dbReference>
<dbReference type="InterPro" id="IPR001653">
    <property type="entry name" value="DAP_epimerase_DapF"/>
</dbReference>
<evidence type="ECO:0000256" key="9">
    <source>
        <dbReference type="PROSITE-ProRule" id="PRU10125"/>
    </source>
</evidence>
<dbReference type="OrthoDB" id="9805408at2"/>
<evidence type="ECO:0000256" key="4">
    <source>
        <dbReference type="ARBA" id="ARBA00022605"/>
    </source>
</evidence>
<evidence type="ECO:0000256" key="5">
    <source>
        <dbReference type="ARBA" id="ARBA00023154"/>
    </source>
</evidence>
<feature type="active site" description="Proton acceptor" evidence="8">
    <location>
        <position position="200"/>
    </location>
</feature>
<dbReference type="PROSITE" id="PS01326">
    <property type="entry name" value="DAP_EPIMERASE"/>
    <property type="match status" value="1"/>
</dbReference>
<dbReference type="Proteomes" id="UP000182771">
    <property type="component" value="Unassembled WGS sequence"/>
</dbReference>
<comment type="caution">
    <text evidence="8">Lacks conserved residue(s) required for the propagation of feature annotation.</text>
</comment>
<evidence type="ECO:0000256" key="6">
    <source>
        <dbReference type="ARBA" id="ARBA00023235"/>
    </source>
</evidence>
<dbReference type="HAMAP" id="MF_00197">
    <property type="entry name" value="DAP_epimerase"/>
    <property type="match status" value="1"/>
</dbReference>